<feature type="transmembrane region" description="Helical" evidence="10">
    <location>
        <begin position="90"/>
        <end position="110"/>
    </location>
</feature>
<dbReference type="InterPro" id="IPR001128">
    <property type="entry name" value="Cyt_P450"/>
</dbReference>
<evidence type="ECO:0000256" key="2">
    <source>
        <dbReference type="ARBA" id="ARBA00010617"/>
    </source>
</evidence>
<keyword evidence="7 9" id="KW-0503">Monooxygenase</keyword>
<dbReference type="AlphaFoldDB" id="A0AAQ3KGV2"/>
<dbReference type="InterPro" id="IPR036396">
    <property type="entry name" value="Cyt_P450_sf"/>
</dbReference>
<name>A0AAQ3KGV2_9LILI</name>
<evidence type="ECO:0000313" key="12">
    <source>
        <dbReference type="Proteomes" id="UP001327560"/>
    </source>
</evidence>
<dbReference type="Gene3D" id="1.10.630.10">
    <property type="entry name" value="Cytochrome P450"/>
    <property type="match status" value="1"/>
</dbReference>
<protein>
    <submittedName>
        <fullName evidence="11">Premnaspirodiene oxygenase-like</fullName>
    </submittedName>
</protein>
<sequence length="591" mass="66444">MHAETLHTKAQSTTCVRGFFTLGDRNWEGFPLRSRESPFFRAEPAINNQNQIQGKAPSIDADAACRELPAQDSLRQKPSIDAPGQNMMDIYIFSFLFSFLLLLFLAPFFLKLNEHGSDARLPPGPRKLPVIGSLHHLLGNPLPHHALAALAKQYGPVMHLKLGEISTLVVSSPAAASEIMKTQDISFAHRAMPLATKIVGYGEKGIVMSSYGPYWREVRKVCILELLSGKRVHSFRPIREQEALNLVRSIASLSDAGSIVNLSKKLLQLGNDIVARAINGSKCTYQKEFLQLMTIGLQAAGGFSLVDLFPSSSLVRLLSGLALDMHKLHEEFDMILGSIIHEHKQRRASNNKQEEMDMVDVMLQIQDDGSLPFPLTDDSIKAIMLDLFIAGSETSATTLEWAMSELMRNPAVMKRAQREVREAVGAKEKVTEEDVNNMSYLKLVVKENFRLHPPAPLLLPRECRENTEIFGYQLPAMTRVFVNVWAMGRDPQLWEDPQEFKPERFKESTVDFKGRNFEFLPFGAGRRMCPGMASGLANVQLPLACMLYYFDWELPGTSKDELNMDETFMLTTRRRFDLCLRALPRFPCPSS</sequence>
<keyword evidence="5 9" id="KW-0560">Oxidoreductase</keyword>
<dbReference type="FunFam" id="1.10.630.10:FF:000064">
    <property type="entry name" value="Cytochrome P450 monooxygenase"/>
    <property type="match status" value="1"/>
</dbReference>
<evidence type="ECO:0000256" key="4">
    <source>
        <dbReference type="ARBA" id="ARBA00022723"/>
    </source>
</evidence>
<evidence type="ECO:0000256" key="6">
    <source>
        <dbReference type="ARBA" id="ARBA00023004"/>
    </source>
</evidence>
<keyword evidence="10" id="KW-1133">Transmembrane helix</keyword>
<keyword evidence="6 8" id="KW-0408">Iron</keyword>
<keyword evidence="12" id="KW-1185">Reference proteome</keyword>
<organism evidence="11 12">
    <name type="scientific">Canna indica</name>
    <name type="common">Indian-shot</name>
    <dbReference type="NCBI Taxonomy" id="4628"/>
    <lineage>
        <taxon>Eukaryota</taxon>
        <taxon>Viridiplantae</taxon>
        <taxon>Streptophyta</taxon>
        <taxon>Embryophyta</taxon>
        <taxon>Tracheophyta</taxon>
        <taxon>Spermatophyta</taxon>
        <taxon>Magnoliopsida</taxon>
        <taxon>Liliopsida</taxon>
        <taxon>Zingiberales</taxon>
        <taxon>Cannaceae</taxon>
        <taxon>Canna</taxon>
    </lineage>
</organism>
<dbReference type="PRINTS" id="PR00463">
    <property type="entry name" value="EP450I"/>
</dbReference>
<evidence type="ECO:0000256" key="5">
    <source>
        <dbReference type="ARBA" id="ARBA00023002"/>
    </source>
</evidence>
<dbReference type="EMBL" id="CP136893">
    <property type="protein sequence ID" value="WOL05246.1"/>
    <property type="molecule type" value="Genomic_DNA"/>
</dbReference>
<dbReference type="PRINTS" id="PR00385">
    <property type="entry name" value="P450"/>
</dbReference>
<dbReference type="PANTHER" id="PTHR47955">
    <property type="entry name" value="CYTOCHROME P450 FAMILY 71 PROTEIN"/>
    <property type="match status" value="1"/>
</dbReference>
<keyword evidence="3 8" id="KW-0349">Heme</keyword>
<feature type="binding site" description="axial binding residue" evidence="8">
    <location>
        <position position="529"/>
    </location>
    <ligand>
        <name>heme</name>
        <dbReference type="ChEBI" id="CHEBI:30413"/>
    </ligand>
    <ligandPart>
        <name>Fe</name>
        <dbReference type="ChEBI" id="CHEBI:18248"/>
    </ligandPart>
</feature>
<dbReference type="PANTHER" id="PTHR47955:SF19">
    <property type="entry name" value="CYTOCHROME P450 71A9-LIKE ISOFORM X1"/>
    <property type="match status" value="1"/>
</dbReference>
<evidence type="ECO:0000256" key="7">
    <source>
        <dbReference type="ARBA" id="ARBA00023033"/>
    </source>
</evidence>
<dbReference type="InterPro" id="IPR017972">
    <property type="entry name" value="Cyt_P450_CS"/>
</dbReference>
<dbReference type="GO" id="GO:0020037">
    <property type="term" value="F:heme binding"/>
    <property type="evidence" value="ECO:0007669"/>
    <property type="project" value="InterPro"/>
</dbReference>
<dbReference type="InterPro" id="IPR002401">
    <property type="entry name" value="Cyt_P450_E_grp-I"/>
</dbReference>
<dbReference type="GO" id="GO:0005506">
    <property type="term" value="F:iron ion binding"/>
    <property type="evidence" value="ECO:0007669"/>
    <property type="project" value="InterPro"/>
</dbReference>
<dbReference type="GO" id="GO:0004497">
    <property type="term" value="F:monooxygenase activity"/>
    <property type="evidence" value="ECO:0007669"/>
    <property type="project" value="UniProtKB-KW"/>
</dbReference>
<evidence type="ECO:0000256" key="3">
    <source>
        <dbReference type="ARBA" id="ARBA00022617"/>
    </source>
</evidence>
<comment type="similarity">
    <text evidence="2 9">Belongs to the cytochrome P450 family.</text>
</comment>
<reference evidence="11 12" key="1">
    <citation type="submission" date="2023-10" db="EMBL/GenBank/DDBJ databases">
        <title>Chromosome-scale genome assembly provides insights into flower coloration mechanisms of Canna indica.</title>
        <authorList>
            <person name="Li C."/>
        </authorList>
    </citation>
    <scope>NUCLEOTIDE SEQUENCE [LARGE SCALE GENOMIC DNA]</scope>
    <source>
        <tissue evidence="11">Flower</tissue>
    </source>
</reference>
<dbReference type="PROSITE" id="PS00086">
    <property type="entry name" value="CYTOCHROME_P450"/>
    <property type="match status" value="1"/>
</dbReference>
<gene>
    <name evidence="11" type="ORF">Cni_G13973</name>
</gene>
<evidence type="ECO:0000256" key="8">
    <source>
        <dbReference type="PIRSR" id="PIRSR602401-1"/>
    </source>
</evidence>
<evidence type="ECO:0000256" key="9">
    <source>
        <dbReference type="RuleBase" id="RU000461"/>
    </source>
</evidence>
<evidence type="ECO:0000313" key="11">
    <source>
        <dbReference type="EMBL" id="WOL05246.1"/>
    </source>
</evidence>
<keyword evidence="4 8" id="KW-0479">Metal-binding</keyword>
<dbReference type="Pfam" id="PF00067">
    <property type="entry name" value="p450"/>
    <property type="match status" value="1"/>
</dbReference>
<dbReference type="SUPFAM" id="SSF48264">
    <property type="entry name" value="Cytochrome P450"/>
    <property type="match status" value="1"/>
</dbReference>
<dbReference type="CDD" id="cd11072">
    <property type="entry name" value="CYP71-like"/>
    <property type="match status" value="1"/>
</dbReference>
<evidence type="ECO:0000256" key="10">
    <source>
        <dbReference type="SAM" id="Phobius"/>
    </source>
</evidence>
<accession>A0AAQ3KGV2</accession>
<keyword evidence="10" id="KW-0472">Membrane</keyword>
<dbReference type="Proteomes" id="UP001327560">
    <property type="component" value="Chromosome 4"/>
</dbReference>
<evidence type="ECO:0000256" key="1">
    <source>
        <dbReference type="ARBA" id="ARBA00001971"/>
    </source>
</evidence>
<comment type="cofactor">
    <cofactor evidence="1 8">
        <name>heme</name>
        <dbReference type="ChEBI" id="CHEBI:30413"/>
    </cofactor>
</comment>
<proteinExistence type="inferred from homology"/>
<dbReference type="GO" id="GO:0016705">
    <property type="term" value="F:oxidoreductase activity, acting on paired donors, with incorporation or reduction of molecular oxygen"/>
    <property type="evidence" value="ECO:0007669"/>
    <property type="project" value="InterPro"/>
</dbReference>
<keyword evidence="10" id="KW-0812">Transmembrane</keyword>